<dbReference type="GO" id="GO:0008652">
    <property type="term" value="P:amino acid biosynthetic process"/>
    <property type="evidence" value="ECO:0007669"/>
    <property type="project" value="UniProtKB-KW"/>
</dbReference>
<accession>A0A3P5WRX5</accession>
<feature type="binding site" evidence="3">
    <location>
        <position position="230"/>
    </location>
    <ligand>
        <name>NADP(+)</name>
        <dbReference type="ChEBI" id="CHEBI:58349"/>
    </ligand>
</feature>
<dbReference type="AlphaFoldDB" id="A0A3P5WRX5"/>
<dbReference type="NCBIfam" id="NF009201">
    <property type="entry name" value="PRK12549.1"/>
    <property type="match status" value="1"/>
</dbReference>
<dbReference type="UniPathway" id="UPA00053">
    <property type="reaction ID" value="UER00087"/>
</dbReference>
<name>A0A3P5WRX5_9MICC</name>
<evidence type="ECO:0000256" key="2">
    <source>
        <dbReference type="ARBA" id="ARBA00023141"/>
    </source>
</evidence>
<dbReference type="HAMAP" id="MF_00222">
    <property type="entry name" value="Shikimate_DH_AroE"/>
    <property type="match status" value="1"/>
</dbReference>
<dbReference type="InterPro" id="IPR041121">
    <property type="entry name" value="SDH_C"/>
</dbReference>
<comment type="caution">
    <text evidence="3">Lacks conserved residue(s) required for the propagation of feature annotation.</text>
</comment>
<comment type="catalytic activity">
    <reaction evidence="3">
        <text>shikimate + NADP(+) = 3-dehydroshikimate + NADPH + H(+)</text>
        <dbReference type="Rhea" id="RHEA:17737"/>
        <dbReference type="ChEBI" id="CHEBI:15378"/>
        <dbReference type="ChEBI" id="CHEBI:16630"/>
        <dbReference type="ChEBI" id="CHEBI:36208"/>
        <dbReference type="ChEBI" id="CHEBI:57783"/>
        <dbReference type="ChEBI" id="CHEBI:58349"/>
        <dbReference type="EC" id="1.1.1.25"/>
    </reaction>
</comment>
<dbReference type="GO" id="GO:0009423">
    <property type="term" value="P:chorismate biosynthetic process"/>
    <property type="evidence" value="ECO:0007669"/>
    <property type="project" value="UniProtKB-UniRule"/>
</dbReference>
<dbReference type="InterPro" id="IPR013708">
    <property type="entry name" value="Shikimate_DH-bd_N"/>
</dbReference>
<feature type="active site" description="Proton acceptor" evidence="3">
    <location>
        <position position="76"/>
    </location>
</feature>
<dbReference type="RefSeq" id="WP_124090747.1">
    <property type="nucleotide sequence ID" value="NZ_CBCRYA010000008.1"/>
</dbReference>
<protein>
    <recommendedName>
        <fullName evidence="3">Shikimate dehydrogenase (NADP(+))</fullName>
        <shortName evidence="3">SDH</shortName>
        <ecNumber evidence="3">1.1.1.25</ecNumber>
    </recommendedName>
</protein>
<dbReference type="Pfam" id="PF08501">
    <property type="entry name" value="Shikimate_dh_N"/>
    <property type="match status" value="1"/>
</dbReference>
<evidence type="ECO:0000259" key="4">
    <source>
        <dbReference type="Pfam" id="PF08501"/>
    </source>
</evidence>
<sequence length="293" mass="30641">MSLLTESYLVGLVGDGVLPSLTPPMHEHEGDVLGVRYLYRPIDLLDLQLPGTAVGNLLQQARTLGFNGLNVTHPCKQLVLEYLDEVTPDARRLGAVNTVLIRDGRFVGHNTDCSGFGAALAGGLPDAALDRVVQLGAGGAGSAVAYALLSAGVQILDLVDVDPARAAARTAELAGFFPSATVTAHAPEELPALMPAADGLVHCTPIGMAAHPGVPLDLALLEPRHWVADIVYRPIDTELIRAARAKGCAVLDGGRMAVAQAADSFRIFTGLEPDAERMRAHFLDLVAAEAVAA</sequence>
<organism evidence="6 7">
    <name type="scientific">Arthrobacter ulcerisalmonis</name>
    <dbReference type="NCBI Taxonomy" id="2483813"/>
    <lineage>
        <taxon>Bacteria</taxon>
        <taxon>Bacillati</taxon>
        <taxon>Actinomycetota</taxon>
        <taxon>Actinomycetes</taxon>
        <taxon>Micrococcales</taxon>
        <taxon>Micrococcaceae</taxon>
        <taxon>Arthrobacter</taxon>
    </lineage>
</organism>
<keyword evidence="7" id="KW-1185">Reference proteome</keyword>
<feature type="binding site" evidence="3">
    <location>
        <position position="232"/>
    </location>
    <ligand>
        <name>shikimate</name>
        <dbReference type="ChEBI" id="CHEBI:36208"/>
    </ligand>
</feature>
<dbReference type="GO" id="GO:0005829">
    <property type="term" value="C:cytosol"/>
    <property type="evidence" value="ECO:0007669"/>
    <property type="project" value="TreeGrafter"/>
</dbReference>
<gene>
    <name evidence="6" type="primary">aroE_1</name>
    <name evidence="3" type="synonym">aroE</name>
    <name evidence="6" type="ORF">PSET11_00738</name>
</gene>
<dbReference type="EC" id="1.1.1.25" evidence="3"/>
<dbReference type="Gene3D" id="3.40.50.720">
    <property type="entry name" value="NAD(P)-binding Rossmann-like Domain"/>
    <property type="match status" value="1"/>
</dbReference>
<feature type="binding site" evidence="3">
    <location>
        <position position="97"/>
    </location>
    <ligand>
        <name>shikimate</name>
        <dbReference type="ChEBI" id="CHEBI:36208"/>
    </ligand>
</feature>
<keyword evidence="2 3" id="KW-0057">Aromatic amino acid biosynthesis</keyword>
<evidence type="ECO:0000313" key="7">
    <source>
        <dbReference type="Proteomes" id="UP000280861"/>
    </source>
</evidence>
<dbReference type="EMBL" id="UXAU01000013">
    <property type="protein sequence ID" value="VDC21376.1"/>
    <property type="molecule type" value="Genomic_DNA"/>
</dbReference>
<feature type="binding site" evidence="3">
    <location>
        <position position="260"/>
    </location>
    <ligand>
        <name>shikimate</name>
        <dbReference type="ChEBI" id="CHEBI:36208"/>
    </ligand>
</feature>
<keyword evidence="3" id="KW-0521">NADP</keyword>
<dbReference type="Proteomes" id="UP000280861">
    <property type="component" value="Unassembled WGS sequence"/>
</dbReference>
<dbReference type="GO" id="GO:0009073">
    <property type="term" value="P:aromatic amino acid family biosynthetic process"/>
    <property type="evidence" value="ECO:0007669"/>
    <property type="project" value="UniProtKB-KW"/>
</dbReference>
<dbReference type="InterPro" id="IPR036291">
    <property type="entry name" value="NAD(P)-bd_dom_sf"/>
</dbReference>
<comment type="function">
    <text evidence="3">Involved in the biosynthesis of the chorismate, which leads to the biosynthesis of aromatic amino acids. Catalyzes the reversible NADPH linked reduction of 3-dehydroshikimate (DHSA) to yield shikimate (SA).</text>
</comment>
<dbReference type="Gene3D" id="3.40.50.10860">
    <property type="entry name" value="Leucine Dehydrogenase, chain A, domain 1"/>
    <property type="match status" value="1"/>
</dbReference>
<comment type="pathway">
    <text evidence="1 3">Metabolic intermediate biosynthesis; chorismate biosynthesis; chorismate from D-erythrose 4-phosphate and phosphoenolpyruvate: step 4/7.</text>
</comment>
<comment type="similarity">
    <text evidence="3">Belongs to the shikimate dehydrogenase family.</text>
</comment>
<dbReference type="GO" id="GO:0004764">
    <property type="term" value="F:shikimate 3-dehydrogenase (NADP+) activity"/>
    <property type="evidence" value="ECO:0007669"/>
    <property type="project" value="UniProtKB-UniRule"/>
</dbReference>
<dbReference type="SUPFAM" id="SSF51735">
    <property type="entry name" value="NAD(P)-binding Rossmann-fold domains"/>
    <property type="match status" value="1"/>
</dbReference>
<dbReference type="OrthoDB" id="9776868at2"/>
<dbReference type="PANTHER" id="PTHR21089:SF1">
    <property type="entry name" value="BIFUNCTIONAL 3-DEHYDROQUINATE DEHYDRATASE_SHIKIMATE DEHYDROGENASE, CHLOROPLASTIC"/>
    <property type="match status" value="1"/>
</dbReference>
<evidence type="ECO:0000259" key="5">
    <source>
        <dbReference type="Pfam" id="PF18317"/>
    </source>
</evidence>
<dbReference type="InterPro" id="IPR022893">
    <property type="entry name" value="Shikimate_DH_fam"/>
</dbReference>
<evidence type="ECO:0000256" key="3">
    <source>
        <dbReference type="HAMAP-Rule" id="MF_00222"/>
    </source>
</evidence>
<reference evidence="6 7" key="1">
    <citation type="submission" date="2018-11" db="EMBL/GenBank/DDBJ databases">
        <authorList>
            <person name="Criscuolo A."/>
        </authorList>
    </citation>
    <scope>NUCLEOTIDE SEQUENCE [LARGE SCALE GENOMIC DNA]</scope>
    <source>
        <strain evidence="6">AT11b</strain>
    </source>
</reference>
<feature type="binding site" evidence="3">
    <location>
        <begin position="20"/>
        <end position="22"/>
    </location>
    <ligand>
        <name>shikimate</name>
        <dbReference type="ChEBI" id="CHEBI:36208"/>
    </ligand>
</feature>
<keyword evidence="3" id="KW-0028">Amino-acid biosynthesis</keyword>
<evidence type="ECO:0000313" key="6">
    <source>
        <dbReference type="EMBL" id="VDC21376.1"/>
    </source>
</evidence>
<proteinExistence type="inferred from homology"/>
<dbReference type="SUPFAM" id="SSF53223">
    <property type="entry name" value="Aminoacid dehydrogenase-like, N-terminal domain"/>
    <property type="match status" value="1"/>
</dbReference>
<keyword evidence="3 6" id="KW-0560">Oxidoreductase</keyword>
<comment type="subunit">
    <text evidence="3">Homodimer.</text>
</comment>
<dbReference type="Pfam" id="PF18317">
    <property type="entry name" value="SDH_C"/>
    <property type="match status" value="1"/>
</dbReference>
<dbReference type="GO" id="GO:0050661">
    <property type="term" value="F:NADP binding"/>
    <property type="evidence" value="ECO:0007669"/>
    <property type="project" value="TreeGrafter"/>
</dbReference>
<feature type="binding site" evidence="3">
    <location>
        <position position="112"/>
    </location>
    <ligand>
        <name>shikimate</name>
        <dbReference type="ChEBI" id="CHEBI:36208"/>
    </ligand>
</feature>
<feature type="binding site" evidence="3">
    <location>
        <position position="72"/>
    </location>
    <ligand>
        <name>shikimate</name>
        <dbReference type="ChEBI" id="CHEBI:36208"/>
    </ligand>
</feature>
<dbReference type="PANTHER" id="PTHR21089">
    <property type="entry name" value="SHIKIMATE DEHYDROGENASE"/>
    <property type="match status" value="1"/>
</dbReference>
<dbReference type="GO" id="GO:0019632">
    <property type="term" value="P:shikimate metabolic process"/>
    <property type="evidence" value="ECO:0007669"/>
    <property type="project" value="TreeGrafter"/>
</dbReference>
<feature type="domain" description="Shikimate dehydrogenase substrate binding N-terminal" evidence="4">
    <location>
        <begin position="12"/>
        <end position="99"/>
    </location>
</feature>
<feature type="binding site" evidence="3">
    <location>
        <begin position="136"/>
        <end position="140"/>
    </location>
    <ligand>
        <name>NADP(+)</name>
        <dbReference type="ChEBI" id="CHEBI:58349"/>
    </ligand>
</feature>
<feature type="binding site" evidence="3">
    <location>
        <position position="253"/>
    </location>
    <ligand>
        <name>NADP(+)</name>
        <dbReference type="ChEBI" id="CHEBI:58349"/>
    </ligand>
</feature>
<evidence type="ECO:0000256" key="1">
    <source>
        <dbReference type="ARBA" id="ARBA00004871"/>
    </source>
</evidence>
<dbReference type="CDD" id="cd01065">
    <property type="entry name" value="NAD_bind_Shikimate_DH"/>
    <property type="match status" value="1"/>
</dbReference>
<dbReference type="InterPro" id="IPR046346">
    <property type="entry name" value="Aminoacid_DH-like_N_sf"/>
</dbReference>
<feature type="domain" description="SDH C-terminal" evidence="5">
    <location>
        <begin position="256"/>
        <end position="280"/>
    </location>
</feature>